<keyword evidence="1" id="KW-0676">Redox-active center</keyword>
<dbReference type="Gene3D" id="3.40.30.10">
    <property type="entry name" value="Glutaredoxin"/>
    <property type="match status" value="1"/>
</dbReference>
<dbReference type="GO" id="GO:0045454">
    <property type="term" value="P:cell redox homeostasis"/>
    <property type="evidence" value="ECO:0007669"/>
    <property type="project" value="TreeGrafter"/>
</dbReference>
<dbReference type="InterPro" id="IPR017937">
    <property type="entry name" value="Thioredoxin_CS"/>
</dbReference>
<dbReference type="Pfam" id="PF13098">
    <property type="entry name" value="Thioredoxin_2"/>
    <property type="match status" value="1"/>
</dbReference>
<organism evidence="3 4">
    <name type="scientific">Winogradskyella aurantia</name>
    <dbReference type="NCBI Taxonomy" id="1915063"/>
    <lineage>
        <taxon>Bacteria</taxon>
        <taxon>Pseudomonadati</taxon>
        <taxon>Bacteroidota</taxon>
        <taxon>Flavobacteriia</taxon>
        <taxon>Flavobacteriales</taxon>
        <taxon>Flavobacteriaceae</taxon>
        <taxon>Winogradskyella</taxon>
    </lineage>
</organism>
<protein>
    <submittedName>
        <fullName evidence="3">Thioredoxin family protein</fullName>
    </submittedName>
</protein>
<dbReference type="OrthoDB" id="9811036at2"/>
<dbReference type="PANTHER" id="PTHR32234">
    <property type="entry name" value="THIOL:DISULFIDE INTERCHANGE PROTEIN DSBD"/>
    <property type="match status" value="1"/>
</dbReference>
<comment type="caution">
    <text evidence="3">The sequence shown here is derived from an EMBL/GenBank/DDBJ whole genome shotgun (WGS) entry which is preliminary data.</text>
</comment>
<accession>A0A265UZJ6</accession>
<proteinExistence type="predicted"/>
<evidence type="ECO:0000313" key="3">
    <source>
        <dbReference type="EMBL" id="OZV70733.1"/>
    </source>
</evidence>
<dbReference type="SUPFAM" id="SSF52833">
    <property type="entry name" value="Thioredoxin-like"/>
    <property type="match status" value="1"/>
</dbReference>
<dbReference type="InterPro" id="IPR036249">
    <property type="entry name" value="Thioredoxin-like_sf"/>
</dbReference>
<dbReference type="EMBL" id="NGJN01000001">
    <property type="protein sequence ID" value="OZV70733.1"/>
    <property type="molecule type" value="Genomic_DNA"/>
</dbReference>
<dbReference type="PROSITE" id="PS51352">
    <property type="entry name" value="THIOREDOXIN_2"/>
    <property type="match status" value="1"/>
</dbReference>
<sequence>MTKISIIVFVFTMSLGFAQKKELTWLSFEELEQALIVQPKKVMIHFYADWCVYCKKMDEAVFTKPEIMQELEGNYYAVRFNVETKDTISFGGKYFTNKNIGKKRLAFHQIPELLAGRKNRNIELPATVILDKKFNVEQRFYRYIPPKEMLAILKSK</sequence>
<name>A0A265UZJ6_9FLAO</name>
<evidence type="ECO:0000256" key="1">
    <source>
        <dbReference type="ARBA" id="ARBA00023284"/>
    </source>
</evidence>
<dbReference type="PROSITE" id="PS00194">
    <property type="entry name" value="THIOREDOXIN_1"/>
    <property type="match status" value="1"/>
</dbReference>
<dbReference type="GO" id="GO:0015035">
    <property type="term" value="F:protein-disulfide reductase activity"/>
    <property type="evidence" value="ECO:0007669"/>
    <property type="project" value="TreeGrafter"/>
</dbReference>
<evidence type="ECO:0000313" key="4">
    <source>
        <dbReference type="Proteomes" id="UP000216840"/>
    </source>
</evidence>
<dbReference type="RefSeq" id="WP_094966807.1">
    <property type="nucleotide sequence ID" value="NZ_NGJN01000001.1"/>
</dbReference>
<dbReference type="AlphaFoldDB" id="A0A265UZJ6"/>
<gene>
    <name evidence="3" type="ORF">CA834_01065</name>
</gene>
<dbReference type="InterPro" id="IPR012336">
    <property type="entry name" value="Thioredoxin-like_fold"/>
</dbReference>
<evidence type="ECO:0000259" key="2">
    <source>
        <dbReference type="PROSITE" id="PS51352"/>
    </source>
</evidence>
<dbReference type="Proteomes" id="UP000216840">
    <property type="component" value="Unassembled WGS sequence"/>
</dbReference>
<feature type="domain" description="Thioredoxin" evidence="2">
    <location>
        <begin position="2"/>
        <end position="156"/>
    </location>
</feature>
<dbReference type="InterPro" id="IPR013766">
    <property type="entry name" value="Thioredoxin_domain"/>
</dbReference>
<dbReference type="PANTHER" id="PTHR32234:SF0">
    <property type="entry name" value="THIOL:DISULFIDE INTERCHANGE PROTEIN DSBD"/>
    <property type="match status" value="1"/>
</dbReference>
<reference evidence="3 4" key="1">
    <citation type="submission" date="2017-05" db="EMBL/GenBank/DDBJ databases">
        <title>The draft genome sequence of Idiomarina salinarum WNB302.</title>
        <authorList>
            <person name="Sun Y."/>
            <person name="Chen B."/>
            <person name="Du Z."/>
        </authorList>
    </citation>
    <scope>NUCLEOTIDE SEQUENCE [LARGE SCALE GENOMIC DNA]</scope>
    <source>
        <strain evidence="3 4">WNB302</strain>
    </source>
</reference>
<keyword evidence="4" id="KW-1185">Reference proteome</keyword>